<evidence type="ECO:0000256" key="3">
    <source>
        <dbReference type="ARBA" id="ARBA00023136"/>
    </source>
</evidence>
<evidence type="ECO:0000313" key="7">
    <source>
        <dbReference type="Proteomes" id="UP000752696"/>
    </source>
</evidence>
<keyword evidence="2 5" id="KW-0812">Transmembrane</keyword>
<dbReference type="InterPro" id="IPR036257">
    <property type="entry name" value="Cyt_c_oxidase_su2_TM_sf"/>
</dbReference>
<protein>
    <recommendedName>
        <fullName evidence="4">Cytochrome c oxidase polypeptide II</fullName>
    </recommendedName>
</protein>
<feature type="transmembrane region" description="Helical" evidence="5">
    <location>
        <begin position="38"/>
        <end position="56"/>
    </location>
</feature>
<dbReference type="OrthoDB" id="7490198at2759"/>
<dbReference type="SUPFAM" id="SSF81464">
    <property type="entry name" value="Cytochrome c oxidase subunit II-like, transmembrane region"/>
    <property type="match status" value="1"/>
</dbReference>
<dbReference type="Proteomes" id="UP000752696">
    <property type="component" value="Unassembled WGS sequence"/>
</dbReference>
<evidence type="ECO:0000256" key="1">
    <source>
        <dbReference type="ARBA" id="ARBA00004370"/>
    </source>
</evidence>
<dbReference type="Gene3D" id="1.20.210.10">
    <property type="entry name" value="Cytochrome c oxidase-like, subunit I domain"/>
    <property type="match status" value="1"/>
</dbReference>
<evidence type="ECO:0000256" key="4">
    <source>
        <dbReference type="ARBA" id="ARBA00031389"/>
    </source>
</evidence>
<reference evidence="6" key="1">
    <citation type="submission" date="2020-07" db="EMBL/GenBank/DDBJ databases">
        <authorList>
            <person name="Nazaruddin N."/>
        </authorList>
    </citation>
    <scope>NUCLEOTIDE SEQUENCE</scope>
</reference>
<dbReference type="AlphaFoldDB" id="A0A6V7HKN9"/>
<proteinExistence type="predicted"/>
<dbReference type="SUPFAM" id="SSF81442">
    <property type="entry name" value="Cytochrome c oxidase subunit I-like"/>
    <property type="match status" value="1"/>
</dbReference>
<keyword evidence="3 5" id="KW-0472">Membrane</keyword>
<name>A0A6V7HKN9_9HYME</name>
<gene>
    <name evidence="6" type="ORF">MHI_LOCUS992014</name>
</gene>
<feature type="non-terminal residue" evidence="6">
    <location>
        <position position="1"/>
    </location>
</feature>
<evidence type="ECO:0000256" key="2">
    <source>
        <dbReference type="ARBA" id="ARBA00022692"/>
    </source>
</evidence>
<comment type="subcellular location">
    <subcellularLocation>
        <location evidence="1">Membrane</location>
    </subcellularLocation>
</comment>
<evidence type="ECO:0000256" key="5">
    <source>
        <dbReference type="SAM" id="Phobius"/>
    </source>
</evidence>
<feature type="transmembrane region" description="Helical" evidence="5">
    <location>
        <begin position="124"/>
        <end position="144"/>
    </location>
</feature>
<keyword evidence="5" id="KW-1133">Transmembrane helix</keyword>
<dbReference type="EMBL" id="CAJDYZ010013536">
    <property type="protein sequence ID" value="CAD1481174.1"/>
    <property type="molecule type" value="Genomic_DNA"/>
</dbReference>
<keyword evidence="7" id="KW-1185">Reference proteome</keyword>
<sequence length="165" mass="19727">MLSNSSIDIILHDTYLLCCRTLSLCSIYRSCILNYCKLYSLVSYILRIFFFIFIGVNQTFFPQHFLGLIGIPRRYSDYPDSISALNLRFKNEIYIFVKNFYMKYVYIPRFKFVLLYHTDNLISFHNFVITFILIITSLTIFFIVDFMTNTYSNFNLLKNHTIEII</sequence>
<evidence type="ECO:0000313" key="6">
    <source>
        <dbReference type="EMBL" id="CAD1481174.1"/>
    </source>
</evidence>
<comment type="caution">
    <text evidence="6">The sequence shown here is derived from an EMBL/GenBank/DDBJ whole genome shotgun (WGS) entry which is preliminary data.</text>
</comment>
<dbReference type="GO" id="GO:0016020">
    <property type="term" value="C:membrane"/>
    <property type="evidence" value="ECO:0007669"/>
    <property type="project" value="UniProtKB-SubCell"/>
</dbReference>
<accession>A0A6V7HKN9</accession>
<dbReference type="InterPro" id="IPR036927">
    <property type="entry name" value="Cyt_c_oxase-like_su1_sf"/>
</dbReference>
<organism evidence="6 7">
    <name type="scientific">Heterotrigona itama</name>
    <dbReference type="NCBI Taxonomy" id="395501"/>
    <lineage>
        <taxon>Eukaryota</taxon>
        <taxon>Metazoa</taxon>
        <taxon>Ecdysozoa</taxon>
        <taxon>Arthropoda</taxon>
        <taxon>Hexapoda</taxon>
        <taxon>Insecta</taxon>
        <taxon>Pterygota</taxon>
        <taxon>Neoptera</taxon>
        <taxon>Endopterygota</taxon>
        <taxon>Hymenoptera</taxon>
        <taxon>Apocrita</taxon>
        <taxon>Aculeata</taxon>
        <taxon>Apoidea</taxon>
        <taxon>Anthophila</taxon>
        <taxon>Apidae</taxon>
        <taxon>Heterotrigona</taxon>
    </lineage>
</organism>